<dbReference type="EMBL" id="BAABDL010000002">
    <property type="protein sequence ID" value="GAA4056838.1"/>
    <property type="molecule type" value="Genomic_DNA"/>
</dbReference>
<evidence type="ECO:0000313" key="1">
    <source>
        <dbReference type="EMBL" id="GAA4056838.1"/>
    </source>
</evidence>
<dbReference type="PANTHER" id="PTHR10151:SF120">
    <property type="entry name" value="BIS(5'-ADENOSYL)-TRIPHOSPHATASE"/>
    <property type="match status" value="1"/>
</dbReference>
<comment type="caution">
    <text evidence="1">The sequence shown here is derived from an EMBL/GenBank/DDBJ whole genome shotgun (WGS) entry which is preliminary data.</text>
</comment>
<evidence type="ECO:0000313" key="2">
    <source>
        <dbReference type="Proteomes" id="UP001501734"/>
    </source>
</evidence>
<accession>A0ABP7V0E1</accession>
<reference evidence="2" key="1">
    <citation type="journal article" date="2019" name="Int. J. Syst. Evol. Microbiol.">
        <title>The Global Catalogue of Microorganisms (GCM) 10K type strain sequencing project: providing services to taxonomists for standard genome sequencing and annotation.</title>
        <authorList>
            <consortium name="The Broad Institute Genomics Platform"/>
            <consortium name="The Broad Institute Genome Sequencing Center for Infectious Disease"/>
            <person name="Wu L."/>
            <person name="Ma J."/>
        </authorList>
    </citation>
    <scope>NUCLEOTIDE SEQUENCE [LARGE SCALE GENOMIC DNA]</scope>
    <source>
        <strain evidence="2">JCM 17250</strain>
    </source>
</reference>
<protein>
    <submittedName>
        <fullName evidence="1">Ectonucleotide pyrophosphatase/phosphodiesterase</fullName>
    </submittedName>
</protein>
<organism evidence="1 2">
    <name type="scientific">Amphibacillus indicireducens</name>
    <dbReference type="NCBI Taxonomy" id="1076330"/>
    <lineage>
        <taxon>Bacteria</taxon>
        <taxon>Bacillati</taxon>
        <taxon>Bacillota</taxon>
        <taxon>Bacilli</taxon>
        <taxon>Bacillales</taxon>
        <taxon>Bacillaceae</taxon>
        <taxon>Amphibacillus</taxon>
    </lineage>
</organism>
<dbReference type="Pfam" id="PF01663">
    <property type="entry name" value="Phosphodiest"/>
    <property type="match status" value="1"/>
</dbReference>
<dbReference type="InterPro" id="IPR017850">
    <property type="entry name" value="Alkaline_phosphatase_core_sf"/>
</dbReference>
<dbReference type="Proteomes" id="UP001501734">
    <property type="component" value="Unassembled WGS sequence"/>
</dbReference>
<keyword evidence="2" id="KW-1185">Reference proteome</keyword>
<dbReference type="Gene3D" id="3.40.720.10">
    <property type="entry name" value="Alkaline Phosphatase, subunit A"/>
    <property type="match status" value="1"/>
</dbReference>
<gene>
    <name evidence="1" type="ORF">GCM10022410_00320</name>
</gene>
<dbReference type="PANTHER" id="PTHR10151">
    <property type="entry name" value="ECTONUCLEOTIDE PYROPHOSPHATASE/PHOSPHODIESTERASE"/>
    <property type="match status" value="1"/>
</dbReference>
<dbReference type="CDD" id="cd16018">
    <property type="entry name" value="Enpp"/>
    <property type="match status" value="1"/>
</dbReference>
<proteinExistence type="predicted"/>
<dbReference type="SUPFAM" id="SSF53649">
    <property type="entry name" value="Alkaline phosphatase-like"/>
    <property type="match status" value="1"/>
</dbReference>
<dbReference type="InterPro" id="IPR002591">
    <property type="entry name" value="Phosphodiest/P_Trfase"/>
</dbReference>
<sequence>MTQTMQGIAKHLIVVSYDAFSEDNWEQAKRLPNLAKLIAKGAYSTQLKSVYPTMTYVIHSTMVTGVYPDKHGVIHNNPLQPFVESKNQAWHWYQDNLNVLTVYDVAKQAGLKTAGIMWPVTGRSSLTYNLPEIVAVNDENQALKVLKNGSPFFCLNLELKFGRIRKGIEQPYLDDFSTACAVDTIKRKKPNLLLLHLIDLDDTKHKYGTDNKAVDQVIQRMDHRLGDLIEAVEEAGVADETAFIVLGDHGQFNVNYKVYLNNLLKEKGLIFDRDGKLEWRAYFQSTGGSAYLQIQKGDQEAEQLALELLEQIAPDQQYGIEQFYERDDLDRLHVDRSISYIVEAKQGYSFEDGLSDRIVEDLEQQGIKHATHGYSPDKDNYHCNLVISGDKVNHGLQLAELEMVDIAPTIAKILGLEFTGGDGRSIDEAFQQ</sequence>
<dbReference type="RefSeq" id="WP_344909219.1">
    <property type="nucleotide sequence ID" value="NZ_BAABDL010000002.1"/>
</dbReference>
<name>A0ABP7V0E1_9BACI</name>